<organism evidence="19 20">
    <name type="scientific">Paenibacillus konkukensis</name>
    <dbReference type="NCBI Taxonomy" id="2020716"/>
    <lineage>
        <taxon>Bacteria</taxon>
        <taxon>Bacillati</taxon>
        <taxon>Bacillota</taxon>
        <taxon>Bacilli</taxon>
        <taxon>Bacillales</taxon>
        <taxon>Paenibacillaceae</taxon>
        <taxon>Paenibacillus</taxon>
    </lineage>
</organism>
<evidence type="ECO:0000256" key="17">
    <source>
        <dbReference type="RuleBase" id="RU362081"/>
    </source>
</evidence>
<evidence type="ECO:0000256" key="4">
    <source>
        <dbReference type="ARBA" id="ARBA00022448"/>
    </source>
</evidence>
<keyword evidence="13" id="KW-0186">Copper</keyword>
<evidence type="ECO:0000256" key="14">
    <source>
        <dbReference type="ARBA" id="ARBA00023065"/>
    </source>
</evidence>
<keyword evidence="8 17" id="KW-0547">Nucleotide-binding</keyword>
<dbReference type="CDD" id="cd00371">
    <property type="entry name" value="HMA"/>
    <property type="match status" value="1"/>
</dbReference>
<dbReference type="NCBIfam" id="TIGR01525">
    <property type="entry name" value="ATPase-IB_hvy"/>
    <property type="match status" value="1"/>
</dbReference>
<dbReference type="InterPro" id="IPR006121">
    <property type="entry name" value="HMA_dom"/>
</dbReference>
<dbReference type="InterPro" id="IPR027256">
    <property type="entry name" value="P-typ_ATPase_IB"/>
</dbReference>
<dbReference type="InterPro" id="IPR018303">
    <property type="entry name" value="ATPase_P-typ_P_site"/>
</dbReference>
<feature type="transmembrane region" description="Helical" evidence="17">
    <location>
        <begin position="165"/>
        <end position="183"/>
    </location>
</feature>
<keyword evidence="7 17" id="KW-0479">Metal-binding</keyword>
<keyword evidence="10 17" id="KW-0067">ATP-binding</keyword>
<reference evidence="19" key="1">
    <citation type="submission" date="2018-02" db="EMBL/GenBank/DDBJ databases">
        <authorList>
            <person name="Kim S.-K."/>
            <person name="Jung H.-I."/>
            <person name="Lee S.-W."/>
        </authorList>
    </citation>
    <scope>NUCLEOTIDE SEQUENCE</scope>
    <source>
        <strain evidence="19">SK3146</strain>
    </source>
</reference>
<keyword evidence="15 17" id="KW-0472">Membrane</keyword>
<dbReference type="PROSITE" id="PS00154">
    <property type="entry name" value="ATPASE_E1_E2"/>
    <property type="match status" value="1"/>
</dbReference>
<accession>A0ABY4RX64</accession>
<dbReference type="Gene3D" id="3.40.50.1000">
    <property type="entry name" value="HAD superfamily/HAD-like"/>
    <property type="match status" value="1"/>
</dbReference>
<evidence type="ECO:0000256" key="15">
    <source>
        <dbReference type="ARBA" id="ARBA00023136"/>
    </source>
</evidence>
<dbReference type="Gene3D" id="2.70.150.10">
    <property type="entry name" value="Calcium-transporting ATPase, cytoplasmic transduction domain A"/>
    <property type="match status" value="1"/>
</dbReference>
<evidence type="ECO:0000256" key="8">
    <source>
        <dbReference type="ARBA" id="ARBA00022741"/>
    </source>
</evidence>
<dbReference type="InterPro" id="IPR059000">
    <property type="entry name" value="ATPase_P-type_domA"/>
</dbReference>
<gene>
    <name evidence="19" type="primary">copA_2</name>
    <name evidence="19" type="ORF">SK3146_05637</name>
</gene>
<dbReference type="InterPro" id="IPR044492">
    <property type="entry name" value="P_typ_ATPase_HD_dom"/>
</dbReference>
<dbReference type="PROSITE" id="PS01047">
    <property type="entry name" value="HMA_1"/>
    <property type="match status" value="1"/>
</dbReference>
<feature type="domain" description="HMA" evidence="18">
    <location>
        <begin position="10"/>
        <end position="76"/>
    </location>
</feature>
<dbReference type="RefSeq" id="WP_249861886.1">
    <property type="nucleotide sequence ID" value="NZ_CP027059.1"/>
</dbReference>
<dbReference type="Pfam" id="PF00403">
    <property type="entry name" value="HMA"/>
    <property type="match status" value="1"/>
</dbReference>
<dbReference type="SUPFAM" id="SSF55008">
    <property type="entry name" value="HMA, heavy metal-associated domain"/>
    <property type="match status" value="1"/>
</dbReference>
<keyword evidence="9" id="KW-0187">Copper transport</keyword>
<keyword evidence="5" id="KW-0597">Phosphoprotein</keyword>
<dbReference type="PANTHER" id="PTHR43520:SF8">
    <property type="entry name" value="P-TYPE CU(+) TRANSPORTER"/>
    <property type="match status" value="1"/>
</dbReference>
<dbReference type="SUPFAM" id="SSF81665">
    <property type="entry name" value="Calcium ATPase, transmembrane domain M"/>
    <property type="match status" value="1"/>
</dbReference>
<feature type="transmembrane region" description="Helical" evidence="17">
    <location>
        <begin position="134"/>
        <end position="153"/>
    </location>
</feature>
<reference evidence="19" key="2">
    <citation type="journal article" date="2021" name="J Anim Sci Technol">
        <title>Complete genome sequence of Paenibacillus konkukensis sp. nov. SK3146 as a potential probiotic strain.</title>
        <authorList>
            <person name="Jung H.I."/>
            <person name="Park S."/>
            <person name="Niu K.M."/>
            <person name="Lee S.W."/>
            <person name="Kothari D."/>
            <person name="Yi K.J."/>
            <person name="Kim S.K."/>
        </authorList>
    </citation>
    <scope>NUCLEOTIDE SEQUENCE</scope>
    <source>
        <strain evidence="19">SK3146</strain>
    </source>
</reference>
<name>A0ABY4RX64_9BACL</name>
<feature type="transmembrane region" description="Helical" evidence="17">
    <location>
        <begin position="390"/>
        <end position="412"/>
    </location>
</feature>
<dbReference type="PROSITE" id="PS50846">
    <property type="entry name" value="HMA_2"/>
    <property type="match status" value="1"/>
</dbReference>
<dbReference type="PANTHER" id="PTHR43520">
    <property type="entry name" value="ATP7, ISOFORM B"/>
    <property type="match status" value="1"/>
</dbReference>
<dbReference type="InterPro" id="IPR017969">
    <property type="entry name" value="Heavy-metal-associated_CS"/>
</dbReference>
<dbReference type="PRINTS" id="PR00943">
    <property type="entry name" value="CUATPASE"/>
</dbReference>
<sequence length="752" mass="80893">MNGTMPTAVRQVVLNISGMTCAACAARIERVVGRMEGVEQVNVNLAMHRATLTLMPDRVDVHQVADKIRLLGFAAQEYAPDEKSTETADPFDIAKTGAIFFISLLFMLPFIWAMAGHHRLTSSLWVPELIVNPWFQLALATPVQFAIGLPFYIRAFHALKSGGANMDVLVVIGTSAAYGYSHYLMFHGAAAGHGMAAGHHSPLYFDASVMIMTIVWFGKWLEALSKRRTVNSLRELHRLRPDMACVVRENKEQRLPFEEVASGDLLLVRPGDKIAVDGIVVEGHAAVNESMISGESIPVDKQAGDRVMSGTVSQNGMLLFRATQVGDQTTLAKLIRLMEEAQSSKAPIQRMADRLSGIFVPIIIAVAALTFAAWYFLLEPGLTGGALEKAIAVLLIACPCALGLATPTSILVGSGRAAQLGILFKEGKHLESLPQVNVVLLDKTGTITAGRPQLTDVLAVRRTPEALLRLVAAAERPSEHPLARAVVEAAERMHGMPGGGPAQEQPPACEAFEAYAGRGVRAVVEGCEVLAGTRLWLQERGAAPALQSARIERWEREGCGIIYAAVDGEWAGAIALSDRIKPTSRKAIAQLQAMGAEVMMVTGDHPSTARSIARQTGIRHVYAQMLPEDKVALVDRLKRQGKRVAMVGDGINDAPALAAADVGIAIAQGTDIAKAAADIVLLKGDLKGMVRALRISRRTMRIIRQNLGFSLLYNTLAIPFAVTGYLAPWVACTAMAFSSVTVIVNSLRLQKA</sequence>
<evidence type="ECO:0000256" key="10">
    <source>
        <dbReference type="ARBA" id="ARBA00022840"/>
    </source>
</evidence>
<dbReference type="NCBIfam" id="TIGR01494">
    <property type="entry name" value="ATPase_P-type"/>
    <property type="match status" value="2"/>
</dbReference>
<dbReference type="SUPFAM" id="SSF56784">
    <property type="entry name" value="HAD-like"/>
    <property type="match status" value="1"/>
</dbReference>
<dbReference type="InterPro" id="IPR023299">
    <property type="entry name" value="ATPase_P-typ_cyto_dom_N"/>
</dbReference>
<evidence type="ECO:0000259" key="18">
    <source>
        <dbReference type="PROSITE" id="PS50846"/>
    </source>
</evidence>
<dbReference type="Pfam" id="PF00122">
    <property type="entry name" value="E1-E2_ATPase"/>
    <property type="match status" value="1"/>
</dbReference>
<keyword evidence="11" id="KW-1278">Translocase</keyword>
<evidence type="ECO:0000256" key="5">
    <source>
        <dbReference type="ARBA" id="ARBA00022553"/>
    </source>
</evidence>
<evidence type="ECO:0000256" key="7">
    <source>
        <dbReference type="ARBA" id="ARBA00022723"/>
    </source>
</evidence>
<evidence type="ECO:0000256" key="1">
    <source>
        <dbReference type="ARBA" id="ARBA00004127"/>
    </source>
</evidence>
<evidence type="ECO:0000313" key="19">
    <source>
        <dbReference type="EMBL" id="UQZ86344.1"/>
    </source>
</evidence>
<dbReference type="SUPFAM" id="SSF81653">
    <property type="entry name" value="Calcium ATPase, transduction domain A"/>
    <property type="match status" value="1"/>
</dbReference>
<dbReference type="Gene3D" id="3.30.70.100">
    <property type="match status" value="1"/>
</dbReference>
<keyword evidence="17" id="KW-1003">Cell membrane</keyword>
<evidence type="ECO:0000256" key="16">
    <source>
        <dbReference type="ARBA" id="ARBA00049289"/>
    </source>
</evidence>
<evidence type="ECO:0000256" key="11">
    <source>
        <dbReference type="ARBA" id="ARBA00022967"/>
    </source>
</evidence>
<dbReference type="Gene3D" id="3.40.1110.10">
    <property type="entry name" value="Calcium-transporting ATPase, cytoplasmic domain N"/>
    <property type="match status" value="1"/>
</dbReference>
<dbReference type="Proteomes" id="UP001057134">
    <property type="component" value="Chromosome"/>
</dbReference>
<dbReference type="SFLD" id="SFLDF00027">
    <property type="entry name" value="p-type_atpase"/>
    <property type="match status" value="1"/>
</dbReference>
<comment type="subcellular location">
    <subcellularLocation>
        <location evidence="17">Cell membrane</location>
    </subcellularLocation>
    <subcellularLocation>
        <location evidence="1">Endomembrane system</location>
        <topology evidence="1">Multi-pass membrane protein</topology>
    </subcellularLocation>
</comment>
<feature type="transmembrane region" description="Helical" evidence="17">
    <location>
        <begin position="203"/>
        <end position="221"/>
    </location>
</feature>
<evidence type="ECO:0000313" key="20">
    <source>
        <dbReference type="Proteomes" id="UP001057134"/>
    </source>
</evidence>
<comment type="similarity">
    <text evidence="2 17">Belongs to the cation transport ATPase (P-type) (TC 3.A.3) family. Type IB subfamily.</text>
</comment>
<dbReference type="SFLD" id="SFLDG00002">
    <property type="entry name" value="C1.7:_P-type_atpase_like"/>
    <property type="match status" value="1"/>
</dbReference>
<evidence type="ECO:0000256" key="2">
    <source>
        <dbReference type="ARBA" id="ARBA00006024"/>
    </source>
</evidence>
<comment type="catalytic activity">
    <reaction evidence="16">
        <text>Cu(+)(in) + ATP + H2O = Cu(+)(out) + ADP + phosphate + H(+)</text>
        <dbReference type="Rhea" id="RHEA:25792"/>
        <dbReference type="ChEBI" id="CHEBI:15377"/>
        <dbReference type="ChEBI" id="CHEBI:15378"/>
        <dbReference type="ChEBI" id="CHEBI:30616"/>
        <dbReference type="ChEBI" id="CHEBI:43474"/>
        <dbReference type="ChEBI" id="CHEBI:49552"/>
        <dbReference type="ChEBI" id="CHEBI:456216"/>
        <dbReference type="EC" id="7.2.2.8"/>
    </reaction>
</comment>
<evidence type="ECO:0000256" key="12">
    <source>
        <dbReference type="ARBA" id="ARBA00022989"/>
    </source>
</evidence>
<dbReference type="Pfam" id="PF00702">
    <property type="entry name" value="Hydrolase"/>
    <property type="match status" value="1"/>
</dbReference>
<keyword evidence="14" id="KW-0406">Ion transport</keyword>
<dbReference type="InterPro" id="IPR001757">
    <property type="entry name" value="P_typ_ATPase"/>
</dbReference>
<proteinExistence type="inferred from homology"/>
<dbReference type="EMBL" id="CP027059">
    <property type="protein sequence ID" value="UQZ86344.1"/>
    <property type="molecule type" value="Genomic_DNA"/>
</dbReference>
<evidence type="ECO:0000256" key="9">
    <source>
        <dbReference type="ARBA" id="ARBA00022796"/>
    </source>
</evidence>
<keyword evidence="20" id="KW-1185">Reference proteome</keyword>
<dbReference type="InterPro" id="IPR036412">
    <property type="entry name" value="HAD-like_sf"/>
</dbReference>
<evidence type="ECO:0000256" key="3">
    <source>
        <dbReference type="ARBA" id="ARBA00012517"/>
    </source>
</evidence>
<dbReference type="InterPro" id="IPR023298">
    <property type="entry name" value="ATPase_P-typ_TM_dom_sf"/>
</dbReference>
<dbReference type="InterPro" id="IPR008250">
    <property type="entry name" value="ATPase_P-typ_transduc_dom_A_sf"/>
</dbReference>
<dbReference type="InterPro" id="IPR036163">
    <property type="entry name" value="HMA_dom_sf"/>
</dbReference>
<keyword evidence="6 17" id="KW-0812">Transmembrane</keyword>
<keyword evidence="12 17" id="KW-1133">Transmembrane helix</keyword>
<dbReference type="EC" id="7.2.2.8" evidence="3"/>
<dbReference type="CDD" id="cd02094">
    <property type="entry name" value="P-type_ATPase_Cu-like"/>
    <property type="match status" value="1"/>
</dbReference>
<protein>
    <recommendedName>
        <fullName evidence="3">P-type Cu(+) transporter</fullName>
        <ecNumber evidence="3">7.2.2.8</ecNumber>
    </recommendedName>
</protein>
<dbReference type="SFLD" id="SFLDS00003">
    <property type="entry name" value="Haloacid_Dehalogenase"/>
    <property type="match status" value="1"/>
</dbReference>
<dbReference type="PRINTS" id="PR00119">
    <property type="entry name" value="CATATPASE"/>
</dbReference>
<feature type="transmembrane region" description="Helical" evidence="17">
    <location>
        <begin position="355"/>
        <end position="378"/>
    </location>
</feature>
<keyword evidence="4" id="KW-0813">Transport</keyword>
<feature type="transmembrane region" description="Helical" evidence="17">
    <location>
        <begin position="93"/>
        <end position="114"/>
    </location>
</feature>
<dbReference type="InterPro" id="IPR023214">
    <property type="entry name" value="HAD_sf"/>
</dbReference>
<feature type="transmembrane region" description="Helical" evidence="17">
    <location>
        <begin position="702"/>
        <end position="722"/>
    </location>
</feature>
<evidence type="ECO:0000256" key="13">
    <source>
        <dbReference type="ARBA" id="ARBA00023008"/>
    </source>
</evidence>
<evidence type="ECO:0000256" key="6">
    <source>
        <dbReference type="ARBA" id="ARBA00022692"/>
    </source>
</evidence>